<dbReference type="RefSeq" id="WP_068997070.1">
    <property type="nucleotide sequence ID" value="NZ_MDTQ01000001.1"/>
</dbReference>
<dbReference type="SUPFAM" id="SSF52091">
    <property type="entry name" value="SpoIIaa-like"/>
    <property type="match status" value="1"/>
</dbReference>
<organism evidence="1 2">
    <name type="scientific">Terasakiispira papahanaumokuakeensis</name>
    <dbReference type="NCBI Taxonomy" id="197479"/>
    <lineage>
        <taxon>Bacteria</taxon>
        <taxon>Pseudomonadati</taxon>
        <taxon>Pseudomonadota</taxon>
        <taxon>Gammaproteobacteria</taxon>
        <taxon>Oceanospirillales</taxon>
        <taxon>Terasakiispira</taxon>
    </lineage>
</organism>
<gene>
    <name evidence="1" type="ORF">BFW38_03065</name>
</gene>
<accession>A0A1E2V7P4</accession>
<dbReference type="EMBL" id="MDTQ01000001">
    <property type="protein sequence ID" value="ODC02675.1"/>
    <property type="molecule type" value="Genomic_DNA"/>
</dbReference>
<proteinExistence type="predicted"/>
<evidence type="ECO:0000313" key="2">
    <source>
        <dbReference type="Proteomes" id="UP000094291"/>
    </source>
</evidence>
<name>A0A1E2V7P4_9GAMM</name>
<evidence type="ECO:0008006" key="3">
    <source>
        <dbReference type="Google" id="ProtNLM"/>
    </source>
</evidence>
<dbReference type="STRING" id="197479.BFW38_03065"/>
<dbReference type="Proteomes" id="UP000094291">
    <property type="component" value="Unassembled WGS sequence"/>
</dbReference>
<comment type="caution">
    <text evidence="1">The sequence shown here is derived from an EMBL/GenBank/DDBJ whole genome shotgun (WGS) entry which is preliminary data.</text>
</comment>
<dbReference type="Gene3D" id="3.30.750.24">
    <property type="entry name" value="STAS domain"/>
    <property type="match status" value="1"/>
</dbReference>
<reference evidence="1 2" key="1">
    <citation type="submission" date="2016-08" db="EMBL/GenBank/DDBJ databases">
        <authorList>
            <person name="Seilhamer J.J."/>
        </authorList>
    </citation>
    <scope>NUCLEOTIDE SEQUENCE [LARGE SCALE GENOMIC DNA]</scope>
    <source>
        <strain evidence="1 2">PH27A</strain>
    </source>
</reference>
<evidence type="ECO:0000313" key="1">
    <source>
        <dbReference type="EMBL" id="ODC02675.1"/>
    </source>
</evidence>
<sequence>MSPCLNWLNEEQAQLVGRVEFDDTDAMLGEFKPASGQHYRIMLDQAYGGSAAMAVLLAWWRAARAVSASLTFESPSHELMQFIQVSDLDDIMPLASSSS</sequence>
<keyword evidence="2" id="KW-1185">Reference proteome</keyword>
<protein>
    <recommendedName>
        <fullName evidence="3">STAS domain-containing protein</fullName>
    </recommendedName>
</protein>
<dbReference type="InterPro" id="IPR036513">
    <property type="entry name" value="STAS_dom_sf"/>
</dbReference>
<dbReference type="AlphaFoldDB" id="A0A1E2V7P4"/>